<accession>A0A540R4E4</accession>
<dbReference type="Proteomes" id="UP000318080">
    <property type="component" value="Unassembled WGS sequence"/>
</dbReference>
<dbReference type="RefSeq" id="WP_066489096.1">
    <property type="nucleotide sequence ID" value="NZ_JADPQA010000001.1"/>
</dbReference>
<keyword evidence="2" id="KW-1185">Reference proteome</keyword>
<proteinExistence type="predicted"/>
<organism evidence="1 2">
    <name type="scientific">Corynebacterium phoceense</name>
    <dbReference type="NCBI Taxonomy" id="1686286"/>
    <lineage>
        <taxon>Bacteria</taxon>
        <taxon>Bacillati</taxon>
        <taxon>Actinomycetota</taxon>
        <taxon>Actinomycetes</taxon>
        <taxon>Mycobacteriales</taxon>
        <taxon>Corynebacteriaceae</taxon>
        <taxon>Corynebacterium</taxon>
    </lineage>
</organism>
<evidence type="ECO:0000313" key="2">
    <source>
        <dbReference type="Proteomes" id="UP000318080"/>
    </source>
</evidence>
<evidence type="ECO:0000313" key="1">
    <source>
        <dbReference type="EMBL" id="TQE42615.1"/>
    </source>
</evidence>
<dbReference type="STRING" id="1686286.GCA_900092335_00094"/>
<gene>
    <name evidence="1" type="ORF">EJK80_11760</name>
</gene>
<comment type="caution">
    <text evidence="1">The sequence shown here is derived from an EMBL/GenBank/DDBJ whole genome shotgun (WGS) entry which is preliminary data.</text>
</comment>
<dbReference type="AlphaFoldDB" id="A0A540R4E4"/>
<name>A0A540R4E4_9CORY</name>
<reference evidence="1 2" key="1">
    <citation type="submission" date="2019-06" db="EMBL/GenBank/DDBJ databases">
        <title>Draft genome of C. phoceense Strain 272.</title>
        <authorList>
            <person name="Pacheco L.G.C."/>
            <person name="Barberis C.M."/>
            <person name="Almuzara M.N."/>
            <person name="Traglia G.M."/>
            <person name="Santos C.S."/>
            <person name="Rocha D.J.P.G."/>
            <person name="Aguiar E.R.G.R."/>
            <person name="Vay C.A."/>
        </authorList>
    </citation>
    <scope>NUCLEOTIDE SEQUENCE [LARGE SCALE GENOMIC DNA]</scope>
    <source>
        <strain evidence="1 2">272</strain>
    </source>
</reference>
<protein>
    <recommendedName>
        <fullName evidence="3">Asp23/Gls24 family envelope stress response protein</fullName>
    </recommendedName>
</protein>
<sequence length="109" mass="11677">MAERFLLSLEQARDLVTALRAVPGVADLAPGRYGEVALLFPGERIPGLRFLSPKDDTQIETHVVAAFDGPPLTELGPAVQAAARRAVPELTRLDVVIADVAAPDKHTTR</sequence>
<dbReference type="EMBL" id="VHIR01000022">
    <property type="protein sequence ID" value="TQE42615.1"/>
    <property type="molecule type" value="Genomic_DNA"/>
</dbReference>
<dbReference type="GeneID" id="79851474"/>
<evidence type="ECO:0008006" key="3">
    <source>
        <dbReference type="Google" id="ProtNLM"/>
    </source>
</evidence>